<dbReference type="GO" id="GO:0016226">
    <property type="term" value="P:iron-sulfur cluster assembly"/>
    <property type="evidence" value="ECO:0007669"/>
    <property type="project" value="InterPro"/>
</dbReference>
<dbReference type="GO" id="GO:0051536">
    <property type="term" value="F:iron-sulfur cluster binding"/>
    <property type="evidence" value="ECO:0007669"/>
    <property type="project" value="InterPro"/>
</dbReference>
<dbReference type="AlphaFoldDB" id="A0A9D8KGM7"/>
<dbReference type="Proteomes" id="UP000809273">
    <property type="component" value="Unassembled WGS sequence"/>
</dbReference>
<evidence type="ECO:0000259" key="1">
    <source>
        <dbReference type="Pfam" id="PF01592"/>
    </source>
</evidence>
<protein>
    <submittedName>
        <fullName evidence="2">Iron-sulfur cluster assembly scaffold protein</fullName>
    </submittedName>
</protein>
<dbReference type="InterPro" id="IPR002871">
    <property type="entry name" value="NIF_FeS_clus_asmbl_NifU_N"/>
</dbReference>
<sequence length="128" mass="13966">MYSKKVIEYFENPVNVGKIENPDGVGRAGNPECGDTIELYIKVVDDRITDIKFKTFGCAAAVASSSMLTELVLGKKLDEALSVTKNDVADNLGGLPERKMHCSNMAEDALRLAIEDYRNNHGSKKAAD</sequence>
<dbReference type="EMBL" id="JAFGIX010000057">
    <property type="protein sequence ID" value="MBN1573824.1"/>
    <property type="molecule type" value="Genomic_DNA"/>
</dbReference>
<evidence type="ECO:0000313" key="2">
    <source>
        <dbReference type="EMBL" id="MBN1573824.1"/>
    </source>
</evidence>
<name>A0A9D8KGM7_9DELT</name>
<dbReference type="PANTHER" id="PTHR10093">
    <property type="entry name" value="IRON-SULFUR CLUSTER ASSEMBLY ENZYME NIFU HOMOLOG"/>
    <property type="match status" value="1"/>
</dbReference>
<dbReference type="Pfam" id="PF01592">
    <property type="entry name" value="NifU_N"/>
    <property type="match status" value="1"/>
</dbReference>
<accession>A0A9D8KGM7</accession>
<feature type="domain" description="NIF system FeS cluster assembly NifU N-terminal" evidence="1">
    <location>
        <begin position="1"/>
        <end position="121"/>
    </location>
</feature>
<organism evidence="2 3">
    <name type="scientific">Candidatus Zymogenus saltonus</name>
    <dbReference type="NCBI Taxonomy" id="2844893"/>
    <lineage>
        <taxon>Bacteria</taxon>
        <taxon>Deltaproteobacteria</taxon>
        <taxon>Candidatus Zymogenia</taxon>
        <taxon>Candidatus Zymogeniales</taxon>
        <taxon>Candidatus Zymogenaceae</taxon>
        <taxon>Candidatus Zymogenus</taxon>
    </lineage>
</organism>
<dbReference type="GO" id="GO:0005506">
    <property type="term" value="F:iron ion binding"/>
    <property type="evidence" value="ECO:0007669"/>
    <property type="project" value="InterPro"/>
</dbReference>
<reference evidence="2" key="1">
    <citation type="journal article" date="2021" name="Environ. Microbiol.">
        <title>Genomic characterization of three novel Desulfobacterota classes expand the metabolic and phylogenetic diversity of the phylum.</title>
        <authorList>
            <person name="Murphy C.L."/>
            <person name="Biggerstaff J."/>
            <person name="Eichhorn A."/>
            <person name="Ewing E."/>
            <person name="Shahan R."/>
            <person name="Soriano D."/>
            <person name="Stewart S."/>
            <person name="VanMol K."/>
            <person name="Walker R."/>
            <person name="Walters P."/>
            <person name="Elshahed M.S."/>
            <person name="Youssef N.H."/>
        </authorList>
    </citation>
    <scope>NUCLEOTIDE SEQUENCE</scope>
    <source>
        <strain evidence="2">Zod_Metabat.24</strain>
    </source>
</reference>
<dbReference type="SUPFAM" id="SSF82649">
    <property type="entry name" value="SufE/NifU"/>
    <property type="match status" value="1"/>
</dbReference>
<reference evidence="2" key="2">
    <citation type="submission" date="2021-01" db="EMBL/GenBank/DDBJ databases">
        <authorList>
            <person name="Hahn C.R."/>
            <person name="Youssef N.H."/>
            <person name="Elshahed M."/>
        </authorList>
    </citation>
    <scope>NUCLEOTIDE SEQUENCE</scope>
    <source>
        <strain evidence="2">Zod_Metabat.24</strain>
    </source>
</reference>
<proteinExistence type="predicted"/>
<dbReference type="Gene3D" id="3.90.1010.10">
    <property type="match status" value="1"/>
</dbReference>
<dbReference type="CDD" id="cd06664">
    <property type="entry name" value="IscU_like"/>
    <property type="match status" value="1"/>
</dbReference>
<comment type="caution">
    <text evidence="2">The sequence shown here is derived from an EMBL/GenBank/DDBJ whole genome shotgun (WGS) entry which is preliminary data.</text>
</comment>
<evidence type="ECO:0000313" key="3">
    <source>
        <dbReference type="Proteomes" id="UP000809273"/>
    </source>
</evidence>
<gene>
    <name evidence="2" type="ORF">JW984_11565</name>
</gene>